<protein>
    <submittedName>
        <fullName evidence="1">ORF27</fullName>
    </submittedName>
</protein>
<evidence type="ECO:0000313" key="1">
    <source>
        <dbReference type="EMBL" id="QJP03693.1"/>
    </source>
</evidence>
<organism evidence="1 2">
    <name type="scientific">Fowl aviadenovirus 5</name>
    <dbReference type="NCBI Taxonomy" id="172861"/>
    <lineage>
        <taxon>Viruses</taxon>
        <taxon>Varidnaviria</taxon>
        <taxon>Bamfordvirae</taxon>
        <taxon>Preplasmiviricota</taxon>
        <taxon>Polisuviricotina</taxon>
        <taxon>Pharingeaviricetes</taxon>
        <taxon>Rowavirales</taxon>
        <taxon>Adenoviridae</taxon>
        <taxon>Aviadenovirus</taxon>
        <taxon>Aviadenovirus quintum</taxon>
        <taxon>Fowl aviadenovirus B</taxon>
    </lineage>
</organism>
<keyword evidence="2" id="KW-1185">Reference proteome</keyword>
<proteinExistence type="predicted"/>
<name>A0A6M3Z586_9ADEN</name>
<dbReference type="EMBL" id="MK757473">
    <property type="protein sequence ID" value="QJP03693.1"/>
    <property type="molecule type" value="Genomic_DNA"/>
</dbReference>
<reference evidence="1" key="1">
    <citation type="submission" date="2019-04" db="EMBL/GenBank/DDBJ databases">
        <title>Genomic characteristics of fowl adenovirus 5 from ducks related with egg-drop syndrome in China.</title>
        <authorList>
            <person name="Chen H."/>
        </authorList>
    </citation>
    <scope>NUCLEOTIDE SEQUENCE [LARGE SCALE GENOMIC DNA]</scope>
    <source>
        <strain evidence="1">LYG</strain>
    </source>
</reference>
<sequence length="33" mass="3895">MYFLIDVTRLMDNPIDVNALMYNAMTHCICLRC</sequence>
<dbReference type="Proteomes" id="UP000503087">
    <property type="component" value="Segment"/>
</dbReference>
<evidence type="ECO:0000313" key="2">
    <source>
        <dbReference type="Proteomes" id="UP000503087"/>
    </source>
</evidence>
<accession>A0A6M3Z586</accession>